<accession>A0A1G7K680</accession>
<dbReference type="Proteomes" id="UP000198994">
    <property type="component" value="Unassembled WGS sequence"/>
</dbReference>
<dbReference type="RefSeq" id="WP_089962926.1">
    <property type="nucleotide sequence ID" value="NZ_FNAV01000017.1"/>
</dbReference>
<evidence type="ECO:0000313" key="3">
    <source>
        <dbReference type="Proteomes" id="UP000198994"/>
    </source>
</evidence>
<organism evidence="2 3">
    <name type="scientific">Salipiger thiooxidans</name>
    <dbReference type="NCBI Taxonomy" id="282683"/>
    <lineage>
        <taxon>Bacteria</taxon>
        <taxon>Pseudomonadati</taxon>
        <taxon>Pseudomonadota</taxon>
        <taxon>Alphaproteobacteria</taxon>
        <taxon>Rhodobacterales</taxon>
        <taxon>Roseobacteraceae</taxon>
        <taxon>Salipiger</taxon>
    </lineage>
</organism>
<dbReference type="InterPro" id="IPR029063">
    <property type="entry name" value="SAM-dependent_MTases_sf"/>
</dbReference>
<gene>
    <name evidence="2" type="ORF">SAMN04488105_11763</name>
</gene>
<dbReference type="AlphaFoldDB" id="A0A1G7K680"/>
<name>A0A1G7K680_9RHOB</name>
<keyword evidence="2" id="KW-0808">Transferase</keyword>
<proteinExistence type="predicted"/>
<feature type="region of interest" description="Disordered" evidence="1">
    <location>
        <begin position="1"/>
        <end position="22"/>
    </location>
</feature>
<reference evidence="3" key="1">
    <citation type="submission" date="2016-10" db="EMBL/GenBank/DDBJ databases">
        <authorList>
            <person name="Varghese N."/>
            <person name="Submissions S."/>
        </authorList>
    </citation>
    <scope>NUCLEOTIDE SEQUENCE [LARGE SCALE GENOMIC DNA]</scope>
    <source>
        <strain evidence="3">DSM 10146</strain>
    </source>
</reference>
<protein>
    <submittedName>
        <fullName evidence="2">Phospholipid N-methyltransferase</fullName>
    </submittedName>
</protein>
<sequence length="212" mass="22793">MVGPEGNRRASPQTRRHRLRLPDSLRPDADLSFFLGQALKRPQSVSALAPSSARLAEAMASLVPAGSGPVVELGPGTGKITRQILAHGVAPRDLHLLEINDDFVTLLQERFPEVSVHACGAEAMAGLGLPPLRAVVSGLPLLSFPVPLQARILRAAFRQLAPGAPFIQYTYGPAVPVPPRLMKALRLRAIRRAVIWGNLPPAQVLTLHRHVA</sequence>
<evidence type="ECO:0000313" key="2">
    <source>
        <dbReference type="EMBL" id="SDF32662.1"/>
    </source>
</evidence>
<dbReference type="EMBL" id="FNAV01000017">
    <property type="protein sequence ID" value="SDF32662.1"/>
    <property type="molecule type" value="Genomic_DNA"/>
</dbReference>
<dbReference type="OrthoDB" id="9805585at2"/>
<keyword evidence="2" id="KW-0489">Methyltransferase</keyword>
<dbReference type="GO" id="GO:0008168">
    <property type="term" value="F:methyltransferase activity"/>
    <property type="evidence" value="ECO:0007669"/>
    <property type="project" value="UniProtKB-KW"/>
</dbReference>
<dbReference type="Gene3D" id="3.40.50.150">
    <property type="entry name" value="Vaccinia Virus protein VP39"/>
    <property type="match status" value="1"/>
</dbReference>
<dbReference type="SUPFAM" id="SSF53335">
    <property type="entry name" value="S-adenosyl-L-methionine-dependent methyltransferases"/>
    <property type="match status" value="1"/>
</dbReference>
<dbReference type="GO" id="GO:0032259">
    <property type="term" value="P:methylation"/>
    <property type="evidence" value="ECO:0007669"/>
    <property type="project" value="UniProtKB-KW"/>
</dbReference>
<dbReference type="CDD" id="cd02440">
    <property type="entry name" value="AdoMet_MTases"/>
    <property type="match status" value="1"/>
</dbReference>
<evidence type="ECO:0000256" key="1">
    <source>
        <dbReference type="SAM" id="MobiDB-lite"/>
    </source>
</evidence>
<keyword evidence="3" id="KW-1185">Reference proteome</keyword>
<dbReference type="STRING" id="282683.SAMN04488105_11763"/>